<feature type="domain" description="DUF4350" evidence="2">
    <location>
        <begin position="40"/>
        <end position="225"/>
    </location>
</feature>
<feature type="transmembrane region" description="Helical" evidence="1">
    <location>
        <begin position="264"/>
        <end position="279"/>
    </location>
</feature>
<name>A0A1I5CG99_9FLAO</name>
<proteinExistence type="predicted"/>
<dbReference type="InterPro" id="IPR025646">
    <property type="entry name" value="DUF4350"/>
</dbReference>
<dbReference type="EMBL" id="FOVL01000021">
    <property type="protein sequence ID" value="SFN85661.1"/>
    <property type="molecule type" value="Genomic_DNA"/>
</dbReference>
<evidence type="ECO:0000259" key="2">
    <source>
        <dbReference type="Pfam" id="PF14258"/>
    </source>
</evidence>
<dbReference type="Proteomes" id="UP000199153">
    <property type="component" value="Unassembled WGS sequence"/>
</dbReference>
<keyword evidence="1" id="KW-0812">Transmembrane</keyword>
<dbReference type="RefSeq" id="WP_093410826.1">
    <property type="nucleotide sequence ID" value="NZ_FOVL01000021.1"/>
</dbReference>
<protein>
    <recommendedName>
        <fullName evidence="2">DUF4350 domain-containing protein</fullName>
    </recommendedName>
</protein>
<keyword evidence="4" id="KW-1185">Reference proteome</keyword>
<reference evidence="3 4" key="1">
    <citation type="submission" date="2016-10" db="EMBL/GenBank/DDBJ databases">
        <authorList>
            <person name="de Groot N.N."/>
        </authorList>
    </citation>
    <scope>NUCLEOTIDE SEQUENCE [LARGE SCALE GENOMIC DNA]</scope>
    <source>
        <strain evidence="3 4">DSM 17794</strain>
    </source>
</reference>
<evidence type="ECO:0000313" key="4">
    <source>
        <dbReference type="Proteomes" id="UP000199153"/>
    </source>
</evidence>
<accession>A0A1I5CG99</accession>
<sequence length="403" mass="47399">MPRSWKIGFGIFFLVVLALTFLEANEPEPLNMNVSYSGKDKIPLGTFAFFESWKNTREIKEINQPPFEFLAKEELPEGIYFFLNDYVVFDDNELNKVLDWVNRGNTVFISAGYIGKNLLDTLNLEARTDLRNTDFKSRPELKLKNRQENFKLNFDIEALTFTKIDSLEHKHNILGTTVFSGKPSEEKPNFVQTSFGKGEIFVHTTPEAFSNYFLLQEQNYRYAEAALTYLDSDKTLWWDNYYKSGKSFYSSPLYYLLGNKPLKWAYYFVILATVLYLIFQGKRRQRPIPIVKTLENKTYDYTRNISNLYLEQNRYREMTLKKIELFLDHIRSQYRLSTQELNSDFEEKLMAKSGNNETETQELFKKIRQLKAQENISKEEFLQLTRAIASFKNPENGKTGNHT</sequence>
<evidence type="ECO:0000313" key="3">
    <source>
        <dbReference type="EMBL" id="SFN85661.1"/>
    </source>
</evidence>
<dbReference type="STRING" id="287099.SAMN05660413_02829"/>
<dbReference type="Pfam" id="PF14258">
    <property type="entry name" value="DUF4350"/>
    <property type="match status" value="1"/>
</dbReference>
<keyword evidence="1" id="KW-1133">Transmembrane helix</keyword>
<keyword evidence="1" id="KW-0472">Membrane</keyword>
<organism evidence="3 4">
    <name type="scientific">Salegentibacter flavus</name>
    <dbReference type="NCBI Taxonomy" id="287099"/>
    <lineage>
        <taxon>Bacteria</taxon>
        <taxon>Pseudomonadati</taxon>
        <taxon>Bacteroidota</taxon>
        <taxon>Flavobacteriia</taxon>
        <taxon>Flavobacteriales</taxon>
        <taxon>Flavobacteriaceae</taxon>
        <taxon>Salegentibacter</taxon>
    </lineage>
</organism>
<dbReference type="AlphaFoldDB" id="A0A1I5CG99"/>
<dbReference type="OrthoDB" id="1111222at2"/>
<evidence type="ECO:0000256" key="1">
    <source>
        <dbReference type="SAM" id="Phobius"/>
    </source>
</evidence>
<gene>
    <name evidence="3" type="ORF">SAMN05660413_02829</name>
</gene>